<dbReference type="RefSeq" id="WP_167223562.1">
    <property type="nucleotide sequence ID" value="NZ_VUYU01000005.1"/>
</dbReference>
<dbReference type="Gene3D" id="3.40.50.300">
    <property type="entry name" value="P-loop containing nucleotide triphosphate hydrolases"/>
    <property type="match status" value="1"/>
</dbReference>
<organism evidence="3 4">
    <name type="scientific">Massilia rubra</name>
    <dbReference type="NCBI Taxonomy" id="2607910"/>
    <lineage>
        <taxon>Bacteria</taxon>
        <taxon>Pseudomonadati</taxon>
        <taxon>Pseudomonadota</taxon>
        <taxon>Betaproteobacteria</taxon>
        <taxon>Burkholderiales</taxon>
        <taxon>Oxalobacteraceae</taxon>
        <taxon>Telluria group</taxon>
        <taxon>Massilia</taxon>
    </lineage>
</organism>
<dbReference type="CDD" id="cd01130">
    <property type="entry name" value="VirB11-like_ATPase"/>
    <property type="match status" value="1"/>
</dbReference>
<sequence length="448" mass="49449">MSFREQLNAGDGQSDLRAAAAGASDDYHAIKARIHLKLLDKFDLAALEALPGPMLRAEIAVMAERLLEQEQAAVNEAERRTLIRDIQHEMLGFGPLELLMADPTISDILVNSYKRIFVERMGRLELSPVRFSDEKHLLRIIEKIVSLVGRRIDESSPMVDARLPDGSRVNAVIAPVALDGPMMSIRRFAHIPLKMENLVHDMHSLTPDMATVLEGLCKCKVNMIISGGTGAGKTTLLNILSGFIPAAERIVTIEDAAELQLQQPHVVRMETRPANIEGKGEITQRALVRNALRMRPDRIIIGEVRGPEAVDMLQAMNTGHDGSLTTIHANNPRDALSRLENMIGMANLNLPHKAARQQIAAAITVVIQAMRLIDGRRKITSIQEITGMEGEIVTMQEIFAYRQTGVAADGTVEGYFQASGVRPKFSERLRAFGVTLPDAMFDSTCRYQ</sequence>
<dbReference type="InterPro" id="IPR027417">
    <property type="entry name" value="P-loop_NTPase"/>
</dbReference>
<dbReference type="InterPro" id="IPR050921">
    <property type="entry name" value="T4SS_GSP_E_ATPase"/>
</dbReference>
<dbReference type="InterPro" id="IPR001482">
    <property type="entry name" value="T2SS/T4SS_dom"/>
</dbReference>
<dbReference type="Pfam" id="PF00437">
    <property type="entry name" value="T2SSE"/>
    <property type="match status" value="1"/>
</dbReference>
<dbReference type="Gene3D" id="3.30.450.380">
    <property type="match status" value="1"/>
</dbReference>
<proteinExistence type="inferred from homology"/>
<dbReference type="PANTHER" id="PTHR30486">
    <property type="entry name" value="TWITCHING MOTILITY PROTEIN PILT"/>
    <property type="match status" value="1"/>
</dbReference>
<dbReference type="SUPFAM" id="SSF52540">
    <property type="entry name" value="P-loop containing nucleoside triphosphate hydrolases"/>
    <property type="match status" value="1"/>
</dbReference>
<name>A0ABX0LMQ4_9BURK</name>
<dbReference type="EMBL" id="VUYU01000005">
    <property type="protein sequence ID" value="NHZ33690.1"/>
    <property type="molecule type" value="Genomic_DNA"/>
</dbReference>
<evidence type="ECO:0000313" key="3">
    <source>
        <dbReference type="EMBL" id="NHZ33690.1"/>
    </source>
</evidence>
<reference evidence="3 4" key="1">
    <citation type="submission" date="2019-09" db="EMBL/GenBank/DDBJ databases">
        <title>Taxonomy of Antarctic Massilia spp.: description of Massilia rubra sp. nov., Massilia aquatica sp. nov., Massilia mucilaginosa sp. nov., Massilia frigida sp. nov. isolated from streams, lakes and regoliths.</title>
        <authorList>
            <person name="Holochova P."/>
            <person name="Sedlacek I."/>
            <person name="Kralova S."/>
            <person name="Maslanova I."/>
            <person name="Busse H.-J."/>
            <person name="Stankova E."/>
            <person name="Vrbovska V."/>
            <person name="Kovarovic V."/>
            <person name="Bartak M."/>
            <person name="Svec P."/>
            <person name="Pantucek R."/>
        </authorList>
    </citation>
    <scope>NUCLEOTIDE SEQUENCE [LARGE SCALE GENOMIC DNA]</scope>
    <source>
        <strain evidence="3 4">CCM 8692</strain>
    </source>
</reference>
<dbReference type="Proteomes" id="UP000785613">
    <property type="component" value="Unassembled WGS sequence"/>
</dbReference>
<feature type="domain" description="Bacterial type II secretion system protein E" evidence="2">
    <location>
        <begin position="92"/>
        <end position="374"/>
    </location>
</feature>
<comment type="caution">
    <text evidence="3">The sequence shown here is derived from an EMBL/GenBank/DDBJ whole genome shotgun (WGS) entry which is preliminary data.</text>
</comment>
<accession>A0ABX0LMQ4</accession>
<evidence type="ECO:0000256" key="1">
    <source>
        <dbReference type="ARBA" id="ARBA00006611"/>
    </source>
</evidence>
<gene>
    <name evidence="3" type="ORF">F0185_08820</name>
</gene>
<evidence type="ECO:0000259" key="2">
    <source>
        <dbReference type="Pfam" id="PF00437"/>
    </source>
</evidence>
<dbReference type="PANTHER" id="PTHR30486:SF15">
    <property type="entry name" value="TYPE II_IV SECRETION SYSTEM ATPASE"/>
    <property type="match status" value="1"/>
</dbReference>
<keyword evidence="4" id="KW-1185">Reference proteome</keyword>
<evidence type="ECO:0000313" key="4">
    <source>
        <dbReference type="Proteomes" id="UP000785613"/>
    </source>
</evidence>
<comment type="similarity">
    <text evidence="1">Belongs to the GSP E family.</text>
</comment>
<protein>
    <submittedName>
        <fullName evidence="3">CpaF family protein</fullName>
    </submittedName>
</protein>